<protein>
    <submittedName>
        <fullName evidence="1">Uncharacterized protein</fullName>
    </submittedName>
</protein>
<sequence>MKKIFYSFIVIAALSLVGCSGDNDPNDGRFFDDPESGWVTFNLGSIAEPLPNFAYGIAGCEVESRQIIVPLLLDAPTNKDGLQVEYTITDFEGTSEGVISHSGYAVFPKGSLEGTITIDYPETIESSIGFVITLTETSRNNVVIGHPDDTEPVTYIVRINKGNRDSLLGISEDTFVELEEEDELTYLISQGAASNEIIISNISKLFTDDSVSETRVFINEDGTISGPDFSENFLYFNGDVAADFYVGDIEGTYDACEGVIDLSFKLRFGTTTTGVQNVVLNRIYPN</sequence>
<accession>A0A345H8E3</accession>
<reference evidence="1 2" key="1">
    <citation type="submission" date="2018-07" db="EMBL/GenBank/DDBJ databases">
        <title>Complete genome sequence of Flavobacterium arcticum type strain SM1502T.</title>
        <authorList>
            <person name="Li Y."/>
            <person name="Li D.-D."/>
        </authorList>
    </citation>
    <scope>NUCLEOTIDE SEQUENCE [LARGE SCALE GENOMIC DNA]</scope>
    <source>
        <strain evidence="1 2">SM1502</strain>
    </source>
</reference>
<evidence type="ECO:0000313" key="1">
    <source>
        <dbReference type="EMBL" id="AXG72853.1"/>
    </source>
</evidence>
<keyword evidence="2" id="KW-1185">Reference proteome</keyword>
<dbReference type="Proteomes" id="UP000253951">
    <property type="component" value="Chromosome"/>
</dbReference>
<proteinExistence type="predicted"/>
<gene>
    <name evidence="1" type="ORF">DVK85_00840</name>
</gene>
<dbReference type="EMBL" id="CP031188">
    <property type="protein sequence ID" value="AXG72853.1"/>
    <property type="molecule type" value="Genomic_DNA"/>
</dbReference>
<name>A0A345H8E3_9FLAO</name>
<dbReference type="AlphaFoldDB" id="A0A345H8E3"/>
<dbReference type="OrthoDB" id="1340558at2"/>
<dbReference type="RefSeq" id="WP_114676616.1">
    <property type="nucleotide sequence ID" value="NZ_CP031188.1"/>
</dbReference>
<dbReference type="PROSITE" id="PS51257">
    <property type="entry name" value="PROKAR_LIPOPROTEIN"/>
    <property type="match status" value="1"/>
</dbReference>
<evidence type="ECO:0000313" key="2">
    <source>
        <dbReference type="Proteomes" id="UP000253951"/>
    </source>
</evidence>
<organism evidence="1 2">
    <name type="scientific">Flavobacterium arcticum</name>
    <dbReference type="NCBI Taxonomy" id="1784713"/>
    <lineage>
        <taxon>Bacteria</taxon>
        <taxon>Pseudomonadati</taxon>
        <taxon>Bacteroidota</taxon>
        <taxon>Flavobacteriia</taxon>
        <taxon>Flavobacteriales</taxon>
        <taxon>Flavobacteriaceae</taxon>
        <taxon>Flavobacterium</taxon>
    </lineage>
</organism>
<dbReference type="KEGG" id="fat:DVK85_00840"/>